<name>A0A158AHN9_9BURK</name>
<reference evidence="2" key="1">
    <citation type="submission" date="2016-01" db="EMBL/GenBank/DDBJ databases">
        <authorList>
            <person name="Peeters Charlotte."/>
        </authorList>
    </citation>
    <scope>NUCLEOTIDE SEQUENCE [LARGE SCALE GENOMIC DNA]</scope>
</reference>
<dbReference type="Proteomes" id="UP000054624">
    <property type="component" value="Unassembled WGS sequence"/>
</dbReference>
<dbReference type="RefSeq" id="WP_061160324.1">
    <property type="nucleotide sequence ID" value="NZ_FCOI02000006.1"/>
</dbReference>
<organism evidence="1 2">
    <name type="scientific">Caballeronia temeraria</name>
    <dbReference type="NCBI Taxonomy" id="1777137"/>
    <lineage>
        <taxon>Bacteria</taxon>
        <taxon>Pseudomonadati</taxon>
        <taxon>Pseudomonadota</taxon>
        <taxon>Betaproteobacteria</taxon>
        <taxon>Burkholderiales</taxon>
        <taxon>Burkholderiaceae</taxon>
        <taxon>Caballeronia</taxon>
    </lineage>
</organism>
<keyword evidence="2" id="KW-1185">Reference proteome</keyword>
<dbReference type="EMBL" id="FCOI02000006">
    <property type="protein sequence ID" value="SAK57303.1"/>
    <property type="molecule type" value="Genomic_DNA"/>
</dbReference>
<evidence type="ECO:0000313" key="2">
    <source>
        <dbReference type="Proteomes" id="UP000054624"/>
    </source>
</evidence>
<gene>
    <name evidence="1" type="ORF">AWB76_02430</name>
</gene>
<evidence type="ECO:0000313" key="1">
    <source>
        <dbReference type="EMBL" id="SAK57303.1"/>
    </source>
</evidence>
<proteinExistence type="predicted"/>
<protein>
    <submittedName>
        <fullName evidence="1">Uncharacterized protein</fullName>
    </submittedName>
</protein>
<dbReference type="AlphaFoldDB" id="A0A158AHN9"/>
<dbReference type="OrthoDB" id="9132682at2"/>
<sequence>MDHINDAWLINERTNGDWVLFGYRAGHREKVGTLTDAALVELFLKAGDGADEATLRALLLRALRNHLCGRPVEEIPVLDTPLDFD</sequence>
<accession>A0A158AHN9</accession>